<feature type="region of interest" description="Disordered" evidence="1">
    <location>
        <begin position="76"/>
        <end position="108"/>
    </location>
</feature>
<gene>
    <name evidence="2" type="ORF">FRACA_580003</name>
</gene>
<organism evidence="2 3">
    <name type="scientific">Frankia canadensis</name>
    <dbReference type="NCBI Taxonomy" id="1836972"/>
    <lineage>
        <taxon>Bacteria</taxon>
        <taxon>Bacillati</taxon>
        <taxon>Actinomycetota</taxon>
        <taxon>Actinomycetes</taxon>
        <taxon>Frankiales</taxon>
        <taxon>Frankiaceae</taxon>
        <taxon>Frankia</taxon>
    </lineage>
</organism>
<protein>
    <submittedName>
        <fullName evidence="2">Uncharacterized protein</fullName>
    </submittedName>
</protein>
<name>A0A2I2KZ51_9ACTN</name>
<evidence type="ECO:0000256" key="1">
    <source>
        <dbReference type="SAM" id="MobiDB-lite"/>
    </source>
</evidence>
<dbReference type="EMBL" id="FZMO01000523">
    <property type="protein sequence ID" value="SNQ50952.1"/>
    <property type="molecule type" value="Genomic_DNA"/>
</dbReference>
<accession>A0A2I2KZ51</accession>
<evidence type="ECO:0000313" key="3">
    <source>
        <dbReference type="Proteomes" id="UP000234331"/>
    </source>
</evidence>
<feature type="region of interest" description="Disordered" evidence="1">
    <location>
        <begin position="21"/>
        <end position="62"/>
    </location>
</feature>
<evidence type="ECO:0000313" key="2">
    <source>
        <dbReference type="EMBL" id="SNQ50952.1"/>
    </source>
</evidence>
<proteinExistence type="predicted"/>
<dbReference type="AlphaFoldDB" id="A0A2I2KZ51"/>
<sequence>MQADRTNRDAAKSGRVDFVHPMATVSDQLRPPVLPTLQRSPDARPTPAYNLAPDRPVRHPGASCSRTNLLLQNQSGRHRTRLDVHNAHPDPANGGLFSSPGDITARAG</sequence>
<reference evidence="2 3" key="1">
    <citation type="submission" date="2017-06" db="EMBL/GenBank/DDBJ databases">
        <authorList>
            <person name="Kim H.J."/>
            <person name="Triplett B.A."/>
        </authorList>
    </citation>
    <scope>NUCLEOTIDE SEQUENCE [LARGE SCALE GENOMIC DNA]</scope>
    <source>
        <strain evidence="2">FRACA_ARgP5</strain>
    </source>
</reference>
<keyword evidence="3" id="KW-1185">Reference proteome</keyword>
<dbReference type="Proteomes" id="UP000234331">
    <property type="component" value="Unassembled WGS sequence"/>
</dbReference>